<organism evidence="5 6">
    <name type="scientific">Candidatus Anaerostipes excrementavium</name>
    <dbReference type="NCBI Taxonomy" id="2838463"/>
    <lineage>
        <taxon>Bacteria</taxon>
        <taxon>Bacillati</taxon>
        <taxon>Bacillota</taxon>
        <taxon>Clostridia</taxon>
        <taxon>Lachnospirales</taxon>
        <taxon>Lachnospiraceae</taxon>
        <taxon>Anaerostipes</taxon>
    </lineage>
</organism>
<dbReference type="SUPFAM" id="SSF55594">
    <property type="entry name" value="HPr-like"/>
    <property type="match status" value="1"/>
</dbReference>
<sequence>MVTRSFRIKAPQGLHARPCANLAAAARDFASDVSMCYNGEEYDASNPIALMSAGVSYDDEIIFKISGNDEEEAIEAIAIILENE</sequence>
<comment type="subcellular location">
    <subcellularLocation>
        <location evidence="1">Cytoplasm</location>
    </subcellularLocation>
</comment>
<dbReference type="NCBIfam" id="TIGR01003">
    <property type="entry name" value="PTS_HPr_family"/>
    <property type="match status" value="1"/>
</dbReference>
<dbReference type="EMBL" id="DXEM01000033">
    <property type="protein sequence ID" value="HIX68642.1"/>
    <property type="molecule type" value="Genomic_DNA"/>
</dbReference>
<reference evidence="5" key="2">
    <citation type="submission" date="2021-04" db="EMBL/GenBank/DDBJ databases">
        <authorList>
            <person name="Gilroy R."/>
        </authorList>
    </citation>
    <scope>NUCLEOTIDE SEQUENCE</scope>
    <source>
        <strain evidence="5">CHK191-13928</strain>
    </source>
</reference>
<dbReference type="PANTHER" id="PTHR33705">
    <property type="entry name" value="PHOSPHOCARRIER PROTEIN HPR"/>
    <property type="match status" value="1"/>
</dbReference>
<dbReference type="AlphaFoldDB" id="A0A9D1WWX8"/>
<gene>
    <name evidence="5" type="ORF">H9735_11050</name>
</gene>
<evidence type="ECO:0000256" key="2">
    <source>
        <dbReference type="ARBA" id="ARBA00022490"/>
    </source>
</evidence>
<feature type="domain" description="HPr" evidence="4">
    <location>
        <begin position="1"/>
        <end position="84"/>
    </location>
</feature>
<dbReference type="Pfam" id="PF00381">
    <property type="entry name" value="PTS-HPr"/>
    <property type="match status" value="1"/>
</dbReference>
<dbReference type="Gene3D" id="3.30.1340.10">
    <property type="entry name" value="HPr-like"/>
    <property type="match status" value="1"/>
</dbReference>
<dbReference type="CDD" id="cd00367">
    <property type="entry name" value="PTS-HPr_like"/>
    <property type="match status" value="1"/>
</dbReference>
<dbReference type="PRINTS" id="PR00107">
    <property type="entry name" value="PHOSPHOCPHPR"/>
</dbReference>
<evidence type="ECO:0000313" key="5">
    <source>
        <dbReference type="EMBL" id="HIX68642.1"/>
    </source>
</evidence>
<dbReference type="InterPro" id="IPR050399">
    <property type="entry name" value="HPr"/>
</dbReference>
<protein>
    <submittedName>
        <fullName evidence="5">HPr family phosphocarrier protein</fullName>
    </submittedName>
</protein>
<keyword evidence="3" id="KW-0598">Phosphotransferase system</keyword>
<evidence type="ECO:0000259" key="4">
    <source>
        <dbReference type="PROSITE" id="PS51350"/>
    </source>
</evidence>
<dbReference type="InterPro" id="IPR035895">
    <property type="entry name" value="HPr-like_sf"/>
</dbReference>
<accession>A0A9D1WWX8</accession>
<dbReference type="GO" id="GO:0005737">
    <property type="term" value="C:cytoplasm"/>
    <property type="evidence" value="ECO:0007669"/>
    <property type="project" value="UniProtKB-SubCell"/>
</dbReference>
<dbReference type="PROSITE" id="PS51350">
    <property type="entry name" value="PTS_HPR_DOM"/>
    <property type="match status" value="1"/>
</dbReference>
<dbReference type="GO" id="GO:0009401">
    <property type="term" value="P:phosphoenolpyruvate-dependent sugar phosphotransferase system"/>
    <property type="evidence" value="ECO:0007669"/>
    <property type="project" value="UniProtKB-KW"/>
</dbReference>
<reference evidence="5" key="1">
    <citation type="journal article" date="2021" name="PeerJ">
        <title>Extensive microbial diversity within the chicken gut microbiome revealed by metagenomics and culture.</title>
        <authorList>
            <person name="Gilroy R."/>
            <person name="Ravi A."/>
            <person name="Getino M."/>
            <person name="Pursley I."/>
            <person name="Horton D.L."/>
            <person name="Alikhan N.F."/>
            <person name="Baker D."/>
            <person name="Gharbi K."/>
            <person name="Hall N."/>
            <person name="Watson M."/>
            <person name="Adriaenssens E.M."/>
            <person name="Foster-Nyarko E."/>
            <person name="Jarju S."/>
            <person name="Secka A."/>
            <person name="Antonio M."/>
            <person name="Oren A."/>
            <person name="Chaudhuri R.R."/>
            <person name="La Ragione R."/>
            <person name="Hildebrand F."/>
            <person name="Pallen M.J."/>
        </authorList>
    </citation>
    <scope>NUCLEOTIDE SEQUENCE</scope>
    <source>
        <strain evidence="5">CHK191-13928</strain>
    </source>
</reference>
<keyword evidence="2" id="KW-0963">Cytoplasm</keyword>
<name>A0A9D1WWX8_9FIRM</name>
<evidence type="ECO:0000256" key="1">
    <source>
        <dbReference type="ARBA" id="ARBA00004496"/>
    </source>
</evidence>
<evidence type="ECO:0000256" key="3">
    <source>
        <dbReference type="ARBA" id="ARBA00022683"/>
    </source>
</evidence>
<dbReference type="Proteomes" id="UP000886721">
    <property type="component" value="Unassembled WGS sequence"/>
</dbReference>
<comment type="caution">
    <text evidence="5">The sequence shown here is derived from an EMBL/GenBank/DDBJ whole genome shotgun (WGS) entry which is preliminary data.</text>
</comment>
<dbReference type="InterPro" id="IPR000032">
    <property type="entry name" value="HPr-like"/>
</dbReference>
<proteinExistence type="predicted"/>
<dbReference type="PANTHER" id="PTHR33705:SF2">
    <property type="entry name" value="PHOSPHOCARRIER PROTEIN NPR"/>
    <property type="match status" value="1"/>
</dbReference>
<evidence type="ECO:0000313" key="6">
    <source>
        <dbReference type="Proteomes" id="UP000886721"/>
    </source>
</evidence>